<feature type="compositionally biased region" description="Low complexity" evidence="1">
    <location>
        <begin position="237"/>
        <end position="255"/>
    </location>
</feature>
<name>A0ABR0KEM7_9EURO</name>
<sequence>MPQKLQVDESFAFLFMCIEASGCKLDYKLIGEATDLNPAAARMRYTRLKKAVETGLFKGATLSSKPTTTSPQLAALANPESRRLGNAAATGRTQKPRRATRPRRNAQAKASASEDEDEEEEEEGEEEEGGVRETDAQPSSIGGRLRRKRQASNIVPEDDDSEMFYADTSRATRRTKQVKRSDSDIEAEEQEEEIEEVEEPEQQDNVASGPTTSHHRRGRGGSVARSPRSRSQDFDDAAFAGSSSRRKASAANAAESAYAVGIASGRYAPSPEDVSDAQIGRAARLRNISTGATSFANSGRKTPVISSAGMRQLNARDRQFLARHGQASQPKFSPSLVHTNQFDNFVPATGSRSPTFGQNNTGAGRMPPPSPSPFEDRDVQAESDNLRPHHTYDAASVFDNFMPPMDVATRFGPSSTKPSPAKRNTSKAHKRTQQNHAVANIDPQLMATSTSASPLSSSRRGIQSRQIPRATTTIPENAQTKAEGPTEMKVSSPQTDNNSRMLRPRSAVPSVTASELEIAEMLQGLKQGSVARAKSAVSPAPAPASAHPVVTAGTNSINGKPSTAISLAS</sequence>
<evidence type="ECO:0000313" key="4">
    <source>
        <dbReference type="Proteomes" id="UP001345013"/>
    </source>
</evidence>
<dbReference type="InterPro" id="IPR054505">
    <property type="entry name" value="Myb_DNA-bind_8"/>
</dbReference>
<accession>A0ABR0KEM7</accession>
<feature type="region of interest" description="Disordered" evidence="1">
    <location>
        <begin position="529"/>
        <end position="569"/>
    </location>
</feature>
<feature type="compositionally biased region" description="Low complexity" evidence="1">
    <location>
        <begin position="447"/>
        <end position="469"/>
    </location>
</feature>
<dbReference type="Proteomes" id="UP001345013">
    <property type="component" value="Unassembled WGS sequence"/>
</dbReference>
<comment type="caution">
    <text evidence="3">The sequence shown here is derived from an EMBL/GenBank/DDBJ whole genome shotgun (WGS) entry which is preliminary data.</text>
</comment>
<feature type="compositionally biased region" description="Acidic residues" evidence="1">
    <location>
        <begin position="113"/>
        <end position="128"/>
    </location>
</feature>
<feature type="region of interest" description="Disordered" evidence="1">
    <location>
        <begin position="408"/>
        <end position="512"/>
    </location>
</feature>
<feature type="compositionally biased region" description="Polar residues" evidence="1">
    <location>
        <begin position="489"/>
        <end position="500"/>
    </location>
</feature>
<gene>
    <name evidence="3" type="ORF">LTR24_003503</name>
</gene>
<feature type="region of interest" description="Disordered" evidence="1">
    <location>
        <begin position="61"/>
        <end position="255"/>
    </location>
</feature>
<reference evidence="3 4" key="1">
    <citation type="submission" date="2023-08" db="EMBL/GenBank/DDBJ databases">
        <title>Black Yeasts Isolated from many extreme environments.</title>
        <authorList>
            <person name="Coleine C."/>
            <person name="Stajich J.E."/>
            <person name="Selbmann L."/>
        </authorList>
    </citation>
    <scope>NUCLEOTIDE SEQUENCE [LARGE SCALE GENOMIC DNA]</scope>
    <source>
        <strain evidence="3 4">CCFEE 5885</strain>
    </source>
</reference>
<evidence type="ECO:0000313" key="3">
    <source>
        <dbReference type="EMBL" id="KAK5094562.1"/>
    </source>
</evidence>
<feature type="compositionally biased region" description="Basic residues" evidence="1">
    <location>
        <begin position="94"/>
        <end position="106"/>
    </location>
</feature>
<keyword evidence="4" id="KW-1185">Reference proteome</keyword>
<organism evidence="3 4">
    <name type="scientific">Lithohypha guttulata</name>
    <dbReference type="NCBI Taxonomy" id="1690604"/>
    <lineage>
        <taxon>Eukaryota</taxon>
        <taxon>Fungi</taxon>
        <taxon>Dikarya</taxon>
        <taxon>Ascomycota</taxon>
        <taxon>Pezizomycotina</taxon>
        <taxon>Eurotiomycetes</taxon>
        <taxon>Chaetothyriomycetidae</taxon>
        <taxon>Chaetothyriales</taxon>
        <taxon>Trichomeriaceae</taxon>
        <taxon>Lithohypha</taxon>
    </lineage>
</organism>
<feature type="domain" description="Myb-like DNA-binding" evidence="2">
    <location>
        <begin position="8"/>
        <end position="53"/>
    </location>
</feature>
<evidence type="ECO:0000259" key="2">
    <source>
        <dbReference type="Pfam" id="PF22980"/>
    </source>
</evidence>
<feature type="compositionally biased region" description="Acidic residues" evidence="1">
    <location>
        <begin position="184"/>
        <end position="202"/>
    </location>
</feature>
<proteinExistence type="predicted"/>
<feature type="region of interest" description="Disordered" evidence="1">
    <location>
        <begin position="288"/>
        <end position="311"/>
    </location>
</feature>
<feature type="compositionally biased region" description="Polar residues" evidence="1">
    <location>
        <begin position="288"/>
        <end position="300"/>
    </location>
</feature>
<dbReference type="Pfam" id="PF22980">
    <property type="entry name" value="Myb_DNA-bind_8"/>
    <property type="match status" value="1"/>
</dbReference>
<dbReference type="EMBL" id="JAVRRG010000033">
    <property type="protein sequence ID" value="KAK5094562.1"/>
    <property type="molecule type" value="Genomic_DNA"/>
</dbReference>
<feature type="compositionally biased region" description="Polar residues" evidence="1">
    <location>
        <begin position="61"/>
        <end position="72"/>
    </location>
</feature>
<protein>
    <recommendedName>
        <fullName evidence="2">Myb-like DNA-binding domain-containing protein</fullName>
    </recommendedName>
</protein>
<feature type="compositionally biased region" description="Low complexity" evidence="1">
    <location>
        <begin position="529"/>
        <end position="552"/>
    </location>
</feature>
<feature type="compositionally biased region" description="Polar residues" evidence="1">
    <location>
        <begin position="350"/>
        <end position="362"/>
    </location>
</feature>
<feature type="compositionally biased region" description="Polar residues" evidence="1">
    <location>
        <begin position="470"/>
        <end position="480"/>
    </location>
</feature>
<feature type="compositionally biased region" description="Basic residues" evidence="1">
    <location>
        <begin position="424"/>
        <end position="433"/>
    </location>
</feature>
<evidence type="ECO:0000256" key="1">
    <source>
        <dbReference type="SAM" id="MobiDB-lite"/>
    </source>
</evidence>
<feature type="compositionally biased region" description="Polar residues" evidence="1">
    <location>
        <begin position="553"/>
        <end position="569"/>
    </location>
</feature>
<feature type="region of interest" description="Disordered" evidence="1">
    <location>
        <begin position="343"/>
        <end position="379"/>
    </location>
</feature>